<organism evidence="2 3">
    <name type="scientific">candidate division Kazan bacterium GW2011_GWB1_52_7</name>
    <dbReference type="NCBI Taxonomy" id="1620414"/>
    <lineage>
        <taxon>Bacteria</taxon>
        <taxon>Bacteria division Kazan-3B-28</taxon>
    </lineage>
</organism>
<keyword evidence="1" id="KW-0472">Membrane</keyword>
<feature type="transmembrane region" description="Helical" evidence="1">
    <location>
        <begin position="103"/>
        <end position="127"/>
    </location>
</feature>
<reference evidence="2 3" key="1">
    <citation type="journal article" date="2015" name="Nature">
        <title>rRNA introns, odd ribosomes, and small enigmatic genomes across a large radiation of phyla.</title>
        <authorList>
            <person name="Brown C.T."/>
            <person name="Hug L.A."/>
            <person name="Thomas B.C."/>
            <person name="Sharon I."/>
            <person name="Castelle C.J."/>
            <person name="Singh A."/>
            <person name="Wilkins M.J."/>
            <person name="Williams K.H."/>
            <person name="Banfield J.F."/>
        </authorList>
    </citation>
    <scope>NUCLEOTIDE SEQUENCE [LARGE SCALE GENOMIC DNA]</scope>
</reference>
<sequence>MSAQRKLFVWFLLWIGVGVLYVMLGHDHSFWSVYFPKGILPVSPERAETISQMLSGLKLLFGWCALRAVWAFFQTISCLAIRDIENGTYKLRTPPQSLSRADWWFVVIASTVLLPFVLGAMLSNLVMVVPENFIALALATTGGLTDYAHTLLWAFAAGSAFFAVIIIGIELSSIAMDASQKQEQKPPPDVL</sequence>
<accession>A0A0G2A3L7</accession>
<dbReference type="AlphaFoldDB" id="A0A0G2A3L7"/>
<name>A0A0G2A3L7_UNCK3</name>
<gene>
    <name evidence="2" type="ORF">VF00_C0002G0109</name>
</gene>
<keyword evidence="1" id="KW-0812">Transmembrane</keyword>
<feature type="transmembrane region" description="Helical" evidence="1">
    <location>
        <begin position="7"/>
        <end position="24"/>
    </location>
</feature>
<proteinExistence type="predicted"/>
<evidence type="ECO:0000256" key="1">
    <source>
        <dbReference type="SAM" id="Phobius"/>
    </source>
</evidence>
<keyword evidence="1" id="KW-1133">Transmembrane helix</keyword>
<evidence type="ECO:0000313" key="3">
    <source>
        <dbReference type="Proteomes" id="UP000034913"/>
    </source>
</evidence>
<dbReference type="EMBL" id="LCRB01000002">
    <property type="protein sequence ID" value="KKW26784.1"/>
    <property type="molecule type" value="Genomic_DNA"/>
</dbReference>
<protein>
    <submittedName>
        <fullName evidence="2">Uncharacterized protein</fullName>
    </submittedName>
</protein>
<dbReference type="Proteomes" id="UP000034913">
    <property type="component" value="Unassembled WGS sequence"/>
</dbReference>
<feature type="transmembrane region" description="Helical" evidence="1">
    <location>
        <begin position="60"/>
        <end position="82"/>
    </location>
</feature>
<evidence type="ECO:0000313" key="2">
    <source>
        <dbReference type="EMBL" id="KKW26784.1"/>
    </source>
</evidence>
<feature type="transmembrane region" description="Helical" evidence="1">
    <location>
        <begin position="147"/>
        <end position="171"/>
    </location>
</feature>
<comment type="caution">
    <text evidence="2">The sequence shown here is derived from an EMBL/GenBank/DDBJ whole genome shotgun (WGS) entry which is preliminary data.</text>
</comment>